<name>A0ABV8RFQ8_9SPHN</name>
<evidence type="ECO:0000313" key="3">
    <source>
        <dbReference type="Proteomes" id="UP001595887"/>
    </source>
</evidence>
<evidence type="ECO:0000313" key="2">
    <source>
        <dbReference type="EMBL" id="MFC4292243.1"/>
    </source>
</evidence>
<feature type="signal peptide" evidence="1">
    <location>
        <begin position="1"/>
        <end position="24"/>
    </location>
</feature>
<feature type="chain" id="PRO_5045849162" description="UrcA family protein" evidence="1">
    <location>
        <begin position="25"/>
        <end position="159"/>
    </location>
</feature>
<dbReference type="EMBL" id="JBHSDH010000013">
    <property type="protein sequence ID" value="MFC4292243.1"/>
    <property type="molecule type" value="Genomic_DNA"/>
</dbReference>
<evidence type="ECO:0008006" key="4">
    <source>
        <dbReference type="Google" id="ProtNLM"/>
    </source>
</evidence>
<evidence type="ECO:0000256" key="1">
    <source>
        <dbReference type="SAM" id="SignalP"/>
    </source>
</evidence>
<reference evidence="3" key="1">
    <citation type="journal article" date="2019" name="Int. J. Syst. Evol. Microbiol.">
        <title>The Global Catalogue of Microorganisms (GCM) 10K type strain sequencing project: providing services to taxonomists for standard genome sequencing and annotation.</title>
        <authorList>
            <consortium name="The Broad Institute Genomics Platform"/>
            <consortium name="The Broad Institute Genome Sequencing Center for Infectious Disease"/>
            <person name="Wu L."/>
            <person name="Ma J."/>
        </authorList>
    </citation>
    <scope>NUCLEOTIDE SEQUENCE [LARGE SCALE GENOMIC DNA]</scope>
    <source>
        <strain evidence="3">CECT 8531</strain>
    </source>
</reference>
<protein>
    <recommendedName>
        <fullName evidence="4">UrcA family protein</fullName>
    </recommendedName>
</protein>
<accession>A0ABV8RFQ8</accession>
<keyword evidence="1" id="KW-0732">Signal</keyword>
<proteinExistence type="predicted"/>
<sequence length="159" mass="17254">MSLRLVLPAALCAVVVTLPHAALATLPPLAQDIDRVWVSRATNERTAFRQSVRQFYDATEEACAPTPIAAHAARKAETLVKFRGLMTDLANTPLWLDAEIAEAGSRVAWEQLRATIDCAAASGTATDQEITYSIYRMDQADAALVRVQDMAKAALEKAK</sequence>
<organism evidence="2 3">
    <name type="scientific">Sphingorhabdus arenilitoris</name>
    <dbReference type="NCBI Taxonomy" id="1490041"/>
    <lineage>
        <taxon>Bacteria</taxon>
        <taxon>Pseudomonadati</taxon>
        <taxon>Pseudomonadota</taxon>
        <taxon>Alphaproteobacteria</taxon>
        <taxon>Sphingomonadales</taxon>
        <taxon>Sphingomonadaceae</taxon>
        <taxon>Sphingorhabdus</taxon>
    </lineage>
</organism>
<dbReference type="RefSeq" id="WP_381422770.1">
    <property type="nucleotide sequence ID" value="NZ_JBHSDH010000013.1"/>
</dbReference>
<keyword evidence="3" id="KW-1185">Reference proteome</keyword>
<gene>
    <name evidence="2" type="ORF">ACFOWX_07435</name>
</gene>
<dbReference type="Proteomes" id="UP001595887">
    <property type="component" value="Unassembled WGS sequence"/>
</dbReference>
<comment type="caution">
    <text evidence="2">The sequence shown here is derived from an EMBL/GenBank/DDBJ whole genome shotgun (WGS) entry which is preliminary data.</text>
</comment>